<dbReference type="InterPro" id="IPR027417">
    <property type="entry name" value="P-loop_NTPase"/>
</dbReference>
<dbReference type="SUPFAM" id="SSF52540">
    <property type="entry name" value="P-loop containing nucleoside triphosphate hydrolases"/>
    <property type="match status" value="1"/>
</dbReference>
<evidence type="ECO:0000313" key="7">
    <source>
        <dbReference type="Proteomes" id="UP000320876"/>
    </source>
</evidence>
<accession>A0A542DLD6</accession>
<sequence>MLRLVGVGKRYGRADPVLDDVDLDVGAGQVLGIVGGNGSGKSTLLRVLAGISRPTRGRRTGSPRTGYLPDRFPAATARMSALAYLRHMGRTSGLSGARATARGTELLRALALVGDPSGPMRELSKGNAQKVGLAQALLPEPELLVLDEPLSGLDTSAYGVFGDLVAGFAARGGSVVFSAHRPEQAQAHATETFRLAGGRLSSLGPAEEVGPRATIVLRGAVAGVWRAEPGVLSAVEDGERLELTVPAARCDAMLLLALRRGCSVRAVQRQPAEVAP</sequence>
<dbReference type="Pfam" id="PF00005">
    <property type="entry name" value="ABC_tran"/>
    <property type="match status" value="1"/>
</dbReference>
<dbReference type="GO" id="GO:0005524">
    <property type="term" value="F:ATP binding"/>
    <property type="evidence" value="ECO:0007669"/>
    <property type="project" value="UniProtKB-KW"/>
</dbReference>
<keyword evidence="7" id="KW-1185">Reference proteome</keyword>
<reference evidence="6 7" key="1">
    <citation type="submission" date="2019-06" db="EMBL/GenBank/DDBJ databases">
        <title>Sequencing the genomes of 1000 actinobacteria strains.</title>
        <authorList>
            <person name="Klenk H.-P."/>
        </authorList>
    </citation>
    <scope>NUCLEOTIDE SEQUENCE [LARGE SCALE GENOMIC DNA]</scope>
    <source>
        <strain evidence="6 7">DSM 45679</strain>
    </source>
</reference>
<evidence type="ECO:0000259" key="5">
    <source>
        <dbReference type="PROSITE" id="PS50893"/>
    </source>
</evidence>
<feature type="domain" description="ABC transporter" evidence="5">
    <location>
        <begin position="2"/>
        <end position="222"/>
    </location>
</feature>
<comment type="similarity">
    <text evidence="1">Belongs to the ABC transporter superfamily.</text>
</comment>
<dbReference type="PROSITE" id="PS00211">
    <property type="entry name" value="ABC_TRANSPORTER_1"/>
    <property type="match status" value="1"/>
</dbReference>
<dbReference type="AlphaFoldDB" id="A0A542DLD6"/>
<dbReference type="InterPro" id="IPR003593">
    <property type="entry name" value="AAA+_ATPase"/>
</dbReference>
<dbReference type="PANTHER" id="PTHR43335">
    <property type="entry name" value="ABC TRANSPORTER, ATP-BINDING PROTEIN"/>
    <property type="match status" value="1"/>
</dbReference>
<evidence type="ECO:0000256" key="1">
    <source>
        <dbReference type="ARBA" id="ARBA00005417"/>
    </source>
</evidence>
<gene>
    <name evidence="6" type="ORF">FB471_3684</name>
</gene>
<evidence type="ECO:0000313" key="6">
    <source>
        <dbReference type="EMBL" id="TQJ03910.1"/>
    </source>
</evidence>
<dbReference type="SMART" id="SM00382">
    <property type="entry name" value="AAA"/>
    <property type="match status" value="1"/>
</dbReference>
<protein>
    <submittedName>
        <fullName evidence="6">ABC-type multidrug transport system ATPase subunit</fullName>
    </submittedName>
</protein>
<dbReference type="EMBL" id="VFML01000001">
    <property type="protein sequence ID" value="TQJ03910.1"/>
    <property type="molecule type" value="Genomic_DNA"/>
</dbReference>
<evidence type="ECO:0000256" key="4">
    <source>
        <dbReference type="ARBA" id="ARBA00022840"/>
    </source>
</evidence>
<dbReference type="GO" id="GO:0016887">
    <property type="term" value="F:ATP hydrolysis activity"/>
    <property type="evidence" value="ECO:0007669"/>
    <property type="project" value="InterPro"/>
</dbReference>
<dbReference type="Gene3D" id="3.40.50.300">
    <property type="entry name" value="P-loop containing nucleotide triphosphate hydrolases"/>
    <property type="match status" value="1"/>
</dbReference>
<dbReference type="InterPro" id="IPR003439">
    <property type="entry name" value="ABC_transporter-like_ATP-bd"/>
</dbReference>
<keyword evidence="2" id="KW-0813">Transport</keyword>
<keyword evidence="3" id="KW-0547">Nucleotide-binding</keyword>
<dbReference type="InterPro" id="IPR017871">
    <property type="entry name" value="ABC_transporter-like_CS"/>
</dbReference>
<dbReference type="RefSeq" id="WP_141999667.1">
    <property type="nucleotide sequence ID" value="NZ_VFML01000001.1"/>
</dbReference>
<name>A0A542DLD6_AMYCI</name>
<dbReference type="Proteomes" id="UP000320876">
    <property type="component" value="Unassembled WGS sequence"/>
</dbReference>
<dbReference type="PROSITE" id="PS50893">
    <property type="entry name" value="ABC_TRANSPORTER_2"/>
    <property type="match status" value="1"/>
</dbReference>
<comment type="caution">
    <text evidence="6">The sequence shown here is derived from an EMBL/GenBank/DDBJ whole genome shotgun (WGS) entry which is preliminary data.</text>
</comment>
<organism evidence="6 7">
    <name type="scientific">Amycolatopsis cihanbeyliensis</name>
    <dbReference type="NCBI Taxonomy" id="1128664"/>
    <lineage>
        <taxon>Bacteria</taxon>
        <taxon>Bacillati</taxon>
        <taxon>Actinomycetota</taxon>
        <taxon>Actinomycetes</taxon>
        <taxon>Pseudonocardiales</taxon>
        <taxon>Pseudonocardiaceae</taxon>
        <taxon>Amycolatopsis</taxon>
    </lineage>
</organism>
<dbReference type="PANTHER" id="PTHR43335:SF2">
    <property type="entry name" value="ABC TRANSPORTER, ATP-BINDING PROTEIN"/>
    <property type="match status" value="1"/>
</dbReference>
<evidence type="ECO:0000256" key="3">
    <source>
        <dbReference type="ARBA" id="ARBA00022741"/>
    </source>
</evidence>
<dbReference type="OrthoDB" id="5182800at2"/>
<keyword evidence="4" id="KW-0067">ATP-binding</keyword>
<evidence type="ECO:0000256" key="2">
    <source>
        <dbReference type="ARBA" id="ARBA00022448"/>
    </source>
</evidence>
<proteinExistence type="inferred from homology"/>